<sequence>MEIIDKTGDNIQIRLTKLQQNCINMNSSRSEYEQLFYNDGYQLGKEAAKNEYNEEDLFRAMEQLYLAIDQLIDSLAVMAQKQDQPIHCKKGCNYCCHQAVFANSYELHYLGNFVQKHFDSAGIRQIKAKAATKNQTTSKLDEQSVLNFKSPCPLLKDGTCSVYAARPMACRIYLSTNVGSCIEFYQNPTNEENYPALLEFPLMAGRMMNEGFIAALKEADIEIAEFRLEEGLLHLFQSE</sequence>
<dbReference type="Proteomes" id="UP000036958">
    <property type="component" value="Unassembled WGS sequence"/>
</dbReference>
<dbReference type="STRING" id="1409788.NC99_02100"/>
<evidence type="ECO:0000313" key="2">
    <source>
        <dbReference type="Proteomes" id="UP000036958"/>
    </source>
</evidence>
<dbReference type="EMBL" id="LGIA01000011">
    <property type="protein sequence ID" value="KOH46971.1"/>
    <property type="molecule type" value="Genomic_DNA"/>
</dbReference>
<organism evidence="1 2">
    <name type="scientific">Sunxiuqinia dokdonensis</name>
    <dbReference type="NCBI Taxonomy" id="1409788"/>
    <lineage>
        <taxon>Bacteria</taxon>
        <taxon>Pseudomonadati</taxon>
        <taxon>Bacteroidota</taxon>
        <taxon>Bacteroidia</taxon>
        <taxon>Marinilabiliales</taxon>
        <taxon>Prolixibacteraceae</taxon>
        <taxon>Sunxiuqinia</taxon>
    </lineage>
</organism>
<evidence type="ECO:0000313" key="1">
    <source>
        <dbReference type="EMBL" id="KOH46971.1"/>
    </source>
</evidence>
<protein>
    <submittedName>
        <fullName evidence="1">Uncharacterized protein</fullName>
    </submittedName>
</protein>
<dbReference type="Pfam" id="PF03692">
    <property type="entry name" value="CxxCxxCC"/>
    <property type="match status" value="1"/>
</dbReference>
<accession>A0A0L8VES7</accession>
<comment type="caution">
    <text evidence="1">The sequence shown here is derived from an EMBL/GenBank/DDBJ whole genome shotgun (WGS) entry which is preliminary data.</text>
</comment>
<name>A0A0L8VES7_9BACT</name>
<dbReference type="AlphaFoldDB" id="A0A0L8VES7"/>
<keyword evidence="2" id="KW-1185">Reference proteome</keyword>
<dbReference type="InterPro" id="IPR005358">
    <property type="entry name" value="Puta_zinc/iron-chelating_dom"/>
</dbReference>
<proteinExistence type="predicted"/>
<gene>
    <name evidence="1" type="ORF">NC99_02100</name>
</gene>
<reference evidence="2" key="1">
    <citation type="submission" date="2015-07" db="EMBL/GenBank/DDBJ databases">
        <title>Genome sequencing of Sunxiuqinia dokdonensis strain SK.</title>
        <authorList>
            <person name="Ahn S."/>
            <person name="Kim B.-C."/>
        </authorList>
    </citation>
    <scope>NUCLEOTIDE SEQUENCE [LARGE SCALE GENOMIC DNA]</scope>
    <source>
        <strain evidence="2">SK</strain>
    </source>
</reference>